<evidence type="ECO:0000313" key="1">
    <source>
        <dbReference type="EMBL" id="MPL94248.1"/>
    </source>
</evidence>
<evidence type="ECO:0008006" key="2">
    <source>
        <dbReference type="Google" id="ProtNLM"/>
    </source>
</evidence>
<name>A0A644VS99_9ZZZZ</name>
<gene>
    <name evidence="1" type="ORF">SDC9_40398</name>
</gene>
<reference evidence="1" key="1">
    <citation type="submission" date="2019-08" db="EMBL/GenBank/DDBJ databases">
        <authorList>
            <person name="Kucharzyk K."/>
            <person name="Murdoch R.W."/>
            <person name="Higgins S."/>
            <person name="Loffler F."/>
        </authorList>
    </citation>
    <scope>NUCLEOTIDE SEQUENCE</scope>
</reference>
<dbReference type="AlphaFoldDB" id="A0A644VS99"/>
<dbReference type="Pfam" id="PF14022">
    <property type="entry name" value="DUF4238"/>
    <property type="match status" value="1"/>
</dbReference>
<dbReference type="InterPro" id="IPR025332">
    <property type="entry name" value="DUF4238"/>
</dbReference>
<organism evidence="1">
    <name type="scientific">bioreactor metagenome</name>
    <dbReference type="NCBI Taxonomy" id="1076179"/>
    <lineage>
        <taxon>unclassified sequences</taxon>
        <taxon>metagenomes</taxon>
        <taxon>ecological metagenomes</taxon>
    </lineage>
</organism>
<proteinExistence type="predicted"/>
<protein>
    <recommendedName>
        <fullName evidence="2">DUF4238 domain-containing protein</fullName>
    </recommendedName>
</protein>
<accession>A0A644VS99</accession>
<dbReference type="EMBL" id="VSSQ01000420">
    <property type="protein sequence ID" value="MPL94248.1"/>
    <property type="molecule type" value="Genomic_DNA"/>
</dbReference>
<comment type="caution">
    <text evidence="1">The sequence shown here is derived from an EMBL/GenBank/DDBJ whole genome shotgun (WGS) entry which is preliminary data.</text>
</comment>
<sequence length="364" mass="42308">MPNKKKQHYIPKFYLKFFSNLDNLTHVGLLNLKTNKYVGSASIDGQNKEDYFYGNETEIEDALAVLENKTCEIIQNKNLPPYDSEDYVILLVYVMYQQNRTIISAQRVNDLLNQVSQMLQNDRLAPENEIADVKFEYNYPGIAAIEVVSELIPVVSDLKCKLIINKTKESFITSDDPVVKWNQFLNIKKHRDSKTGLAMRGLKLFFPISPTITLLYYDSDIYEIGIDDSNVELFSLKDVRLLNLIQTFSCNENIYFNQEVDESCARRLLIELNNLITKTNNHIENYCKTNNCTVSLNDMQFCNLILDQFETLSFIKEKSQLKDIVFSKPYDFIRPSAKIHNEDSELTEKIFFEAIISRILLIYK</sequence>